<comment type="caution">
    <text evidence="2">The sequence shown here is derived from an EMBL/GenBank/DDBJ whole genome shotgun (WGS) entry which is preliminary data.</text>
</comment>
<organism evidence="2 3">
    <name type="scientific">Diversispora epigaea</name>
    <dbReference type="NCBI Taxonomy" id="1348612"/>
    <lineage>
        <taxon>Eukaryota</taxon>
        <taxon>Fungi</taxon>
        <taxon>Fungi incertae sedis</taxon>
        <taxon>Mucoromycota</taxon>
        <taxon>Glomeromycotina</taxon>
        <taxon>Glomeromycetes</taxon>
        <taxon>Diversisporales</taxon>
        <taxon>Diversisporaceae</taxon>
        <taxon>Diversispora</taxon>
    </lineage>
</organism>
<dbReference type="OrthoDB" id="10044727at2759"/>
<keyword evidence="3" id="KW-1185">Reference proteome</keyword>
<dbReference type="AlphaFoldDB" id="A0A397J461"/>
<gene>
    <name evidence="2" type="ORF">Glove_112g2</name>
</gene>
<evidence type="ECO:0000256" key="1">
    <source>
        <dbReference type="SAM" id="MobiDB-lite"/>
    </source>
</evidence>
<feature type="compositionally biased region" description="Acidic residues" evidence="1">
    <location>
        <begin position="38"/>
        <end position="55"/>
    </location>
</feature>
<reference evidence="2 3" key="1">
    <citation type="submission" date="2018-08" db="EMBL/GenBank/DDBJ databases">
        <title>Genome and evolution of the arbuscular mycorrhizal fungus Diversispora epigaea (formerly Glomus versiforme) and its bacterial endosymbionts.</title>
        <authorList>
            <person name="Sun X."/>
            <person name="Fei Z."/>
            <person name="Harrison M."/>
        </authorList>
    </citation>
    <scope>NUCLEOTIDE SEQUENCE [LARGE SCALE GENOMIC DNA]</scope>
    <source>
        <strain evidence="2 3">IT104</strain>
    </source>
</reference>
<dbReference type="PANTHER" id="PTHR35871">
    <property type="entry name" value="EXPRESSED PROTEIN"/>
    <property type="match status" value="1"/>
</dbReference>
<protein>
    <submittedName>
        <fullName evidence="2">Uncharacterized protein</fullName>
    </submittedName>
</protein>
<evidence type="ECO:0000313" key="3">
    <source>
        <dbReference type="Proteomes" id="UP000266861"/>
    </source>
</evidence>
<feature type="region of interest" description="Disordered" evidence="1">
    <location>
        <begin position="1"/>
        <end position="63"/>
    </location>
</feature>
<evidence type="ECO:0000313" key="2">
    <source>
        <dbReference type="EMBL" id="RHZ82197.1"/>
    </source>
</evidence>
<accession>A0A397J461</accession>
<name>A0A397J461_9GLOM</name>
<dbReference type="PANTHER" id="PTHR35871:SF1">
    <property type="entry name" value="CXC1-LIKE CYSTEINE CLUSTER ASSOCIATED WITH KDZ TRANSPOSASES DOMAIN-CONTAINING PROTEIN"/>
    <property type="match status" value="1"/>
</dbReference>
<dbReference type="EMBL" id="PQFF01000104">
    <property type="protein sequence ID" value="RHZ82197.1"/>
    <property type="molecule type" value="Genomic_DNA"/>
</dbReference>
<proteinExistence type="predicted"/>
<feature type="compositionally biased region" description="Basic residues" evidence="1">
    <location>
        <begin position="17"/>
        <end position="26"/>
    </location>
</feature>
<dbReference type="Proteomes" id="UP000266861">
    <property type="component" value="Unassembled WGS sequence"/>
</dbReference>
<sequence length="277" mass="32763">MPRKRKNTRLLQVYNDKRRRLAQKNNKKGEENVQEGQISEDTDFDSQEEENEENGSDEKEEKTRTRLLTTALIWKEPKKKCKNNKRCTKDNLLSFSDNLATGSLNTYSVSLVPSTHLEFSTEQDEDETTLIALYEVIAQLQEDLLKNGQVFTAIEYNERRAVYDKRIRILAKFYMHHKSFPLDNRGHFQKHKRFIDDEDIALKCQQWIRQESRLNGINLSQFKEYINNIILPGLGETKKSIGLQTARRWLKILGCKFEEYRKGMYFDGHERKDVITY</sequence>